<dbReference type="OrthoDB" id="1929225at2759"/>
<keyword evidence="4" id="KW-1185">Reference proteome</keyword>
<keyword evidence="2" id="KW-1133">Transmembrane helix</keyword>
<proteinExistence type="predicted"/>
<evidence type="ECO:0000256" key="1">
    <source>
        <dbReference type="SAM" id="MobiDB-lite"/>
    </source>
</evidence>
<feature type="compositionally biased region" description="Pro residues" evidence="1">
    <location>
        <begin position="522"/>
        <end position="532"/>
    </location>
</feature>
<feature type="compositionally biased region" description="Low complexity" evidence="1">
    <location>
        <begin position="492"/>
        <end position="506"/>
    </location>
</feature>
<dbReference type="Proteomes" id="UP001152561">
    <property type="component" value="Unassembled WGS sequence"/>
</dbReference>
<keyword evidence="2" id="KW-0812">Transmembrane</keyword>
<dbReference type="AlphaFoldDB" id="A0A9Q1L4B2"/>
<dbReference type="EMBL" id="JAJAGQ010000024">
    <property type="protein sequence ID" value="KAJ8526522.1"/>
    <property type="molecule type" value="Genomic_DNA"/>
</dbReference>
<protein>
    <submittedName>
        <fullName evidence="3">Uncharacterized protein</fullName>
    </submittedName>
</protein>
<keyword evidence="2" id="KW-0472">Membrane</keyword>
<name>A0A9Q1L4B2_9SOLA</name>
<feature type="region of interest" description="Disordered" evidence="1">
    <location>
        <begin position="1"/>
        <end position="26"/>
    </location>
</feature>
<reference evidence="4" key="1">
    <citation type="journal article" date="2023" name="Proc. Natl. Acad. Sci. U.S.A.">
        <title>Genomic and structural basis for evolution of tropane alkaloid biosynthesis.</title>
        <authorList>
            <person name="Wanga Y.-J."/>
            <person name="Taina T."/>
            <person name="Yua J.-Y."/>
            <person name="Lia J."/>
            <person name="Xua B."/>
            <person name="Chenc J."/>
            <person name="D'Auriad J.C."/>
            <person name="Huanga J.-P."/>
            <person name="Huanga S.-X."/>
        </authorList>
    </citation>
    <scope>NUCLEOTIDE SEQUENCE [LARGE SCALE GENOMIC DNA]</scope>
    <source>
        <strain evidence="4">cv. KIB-2019</strain>
    </source>
</reference>
<feature type="compositionally biased region" description="Pro residues" evidence="1">
    <location>
        <begin position="274"/>
        <end position="283"/>
    </location>
</feature>
<feature type="compositionally biased region" description="Polar residues" evidence="1">
    <location>
        <begin position="401"/>
        <end position="422"/>
    </location>
</feature>
<feature type="transmembrane region" description="Helical" evidence="2">
    <location>
        <begin position="73"/>
        <end position="91"/>
    </location>
</feature>
<evidence type="ECO:0000313" key="3">
    <source>
        <dbReference type="EMBL" id="KAJ8526522.1"/>
    </source>
</evidence>
<comment type="caution">
    <text evidence="3">The sequence shown here is derived from an EMBL/GenBank/DDBJ whole genome shotgun (WGS) entry which is preliminary data.</text>
</comment>
<accession>A0A9Q1L4B2</accession>
<feature type="transmembrane region" description="Helical" evidence="2">
    <location>
        <begin position="31"/>
        <end position="53"/>
    </location>
</feature>
<evidence type="ECO:0000256" key="2">
    <source>
        <dbReference type="SAM" id="Phobius"/>
    </source>
</evidence>
<dbReference type="PANTHER" id="PTHR33098:SF71">
    <property type="entry name" value="HYDROXYPROLINE-RICH GLYCOPROTEIN FAMILY PROTEIN"/>
    <property type="match status" value="1"/>
</dbReference>
<feature type="compositionally biased region" description="Pro residues" evidence="1">
    <location>
        <begin position="221"/>
        <end position="230"/>
    </location>
</feature>
<feature type="compositionally biased region" description="Pro residues" evidence="1">
    <location>
        <begin position="423"/>
        <end position="434"/>
    </location>
</feature>
<feature type="region of interest" description="Disordered" evidence="1">
    <location>
        <begin position="216"/>
        <end position="533"/>
    </location>
</feature>
<organism evidence="3 4">
    <name type="scientific">Anisodus acutangulus</name>
    <dbReference type="NCBI Taxonomy" id="402998"/>
    <lineage>
        <taxon>Eukaryota</taxon>
        <taxon>Viridiplantae</taxon>
        <taxon>Streptophyta</taxon>
        <taxon>Embryophyta</taxon>
        <taxon>Tracheophyta</taxon>
        <taxon>Spermatophyta</taxon>
        <taxon>Magnoliopsida</taxon>
        <taxon>eudicotyledons</taxon>
        <taxon>Gunneridae</taxon>
        <taxon>Pentapetalae</taxon>
        <taxon>asterids</taxon>
        <taxon>lamiids</taxon>
        <taxon>Solanales</taxon>
        <taxon>Solanaceae</taxon>
        <taxon>Solanoideae</taxon>
        <taxon>Hyoscyameae</taxon>
        <taxon>Anisodus</taxon>
    </lineage>
</organism>
<sequence>MEPDGDSPPMWSQPTTTLLRQRRRQPPSPPIINPVVLILLLPILTLLVLFFLVPPFLSHSTQILRPNSVKKGWDSFNILLVVFAILCGVFARKNEDSTSPVERNRIVSTSDHSSNFNYGDTRENISNDRWFEPSEEKSYNFAPIGLPETGVNRLRRSSSSYPDLRQVPQWETGENQSRFYDDFGVNLYRPAAEYDSHRPLRREEPDVKVIPVDTFEICSSPPEPSTPEKPPVTLSKPPQANLKRTRSFHSVPRKDKVEMQSNEAEVELNEKLEPPPPPSPPSLPKGLSPPVEKPQKLQRRKSGTKELATAVASLYNQSKRKRRTKKRDIFEGVSDSPPSAEQVLPPATPPPPPPPPPPPLPPSKVFQNLFKKNRKSKRVHSDPSNVPAPPPPPPPPPPPNSIFNNLFKTGSKSKRFQQTTSSTPPPPPPPPPPYSILNNLFKHGTKSRRFKSPISTPTPPPPPPPPQAHVSSRWRRSPSHSQPLEPPRRRSSSSSKPPLPTKPVSSYYDDNLNSGSQSPLIRMPPPPPPPPFKMREMNFVPTGDFFRIWNAHSSRCSSPEIEDVDVDVDHVSVRSSSEVMDGGDLTGPSVTCPSPDVNVKAATFIARLRDEWRLEKMNSFREKSTLG</sequence>
<gene>
    <name evidence="3" type="ORF">K7X08_028999</name>
</gene>
<dbReference type="PANTHER" id="PTHR33098">
    <property type="entry name" value="COTTON FIBER (DUF761)"/>
    <property type="match status" value="1"/>
</dbReference>
<feature type="compositionally biased region" description="Pro residues" evidence="1">
    <location>
        <begin position="346"/>
        <end position="362"/>
    </location>
</feature>
<feature type="compositionally biased region" description="Pro residues" evidence="1">
    <location>
        <begin position="386"/>
        <end position="400"/>
    </location>
</feature>
<evidence type="ECO:0000313" key="4">
    <source>
        <dbReference type="Proteomes" id="UP001152561"/>
    </source>
</evidence>
<feature type="compositionally biased region" description="Pro residues" evidence="1">
    <location>
        <begin position="456"/>
        <end position="467"/>
    </location>
</feature>